<geneLocation type="mitochondrion" evidence="14"/>
<evidence type="ECO:0000256" key="8">
    <source>
        <dbReference type="ARBA" id="ARBA00022989"/>
    </source>
</evidence>
<keyword evidence="9 12" id="KW-0406">Ion transport</keyword>
<evidence type="ECO:0000256" key="4">
    <source>
        <dbReference type="ARBA" id="ARBA00022448"/>
    </source>
</evidence>
<dbReference type="AlphaFoldDB" id="J9PJW0"/>
<evidence type="ECO:0000256" key="12">
    <source>
        <dbReference type="RuleBase" id="RU003661"/>
    </source>
</evidence>
<name>J9PJW0_9CUCU</name>
<protein>
    <recommendedName>
        <fullName evidence="12">ATP synthase complex subunit 8</fullName>
    </recommendedName>
</protein>
<comment type="subunit">
    <text evidence="3">F-type ATPases have 2 components, CF(1) - the catalytic core - and CF(0) - the membrane proton channel.</text>
</comment>
<evidence type="ECO:0000256" key="10">
    <source>
        <dbReference type="ARBA" id="ARBA00023128"/>
    </source>
</evidence>
<evidence type="ECO:0000256" key="5">
    <source>
        <dbReference type="ARBA" id="ARBA00022547"/>
    </source>
</evidence>
<keyword evidence="4 12" id="KW-0813">Transport</keyword>
<keyword evidence="7 12" id="KW-0375">Hydrogen ion transport</keyword>
<evidence type="ECO:0000256" key="2">
    <source>
        <dbReference type="ARBA" id="ARBA00008892"/>
    </source>
</evidence>
<sequence>MPQMAPTIWLFLYFCISILIILFSIFNFFMFTYTKSSHFKSHYLKSKINWKW</sequence>
<keyword evidence="11 13" id="KW-0472">Membrane</keyword>
<comment type="similarity">
    <text evidence="2 12">Belongs to the ATPase protein 8 family.</text>
</comment>
<keyword evidence="10 12" id="KW-0496">Mitochondrion</keyword>
<dbReference type="EMBL" id="JN163970">
    <property type="protein sequence ID" value="AEP27739.1"/>
    <property type="molecule type" value="Genomic_DNA"/>
</dbReference>
<dbReference type="InterPro" id="IPR001421">
    <property type="entry name" value="ATP8_metazoa"/>
</dbReference>
<feature type="transmembrane region" description="Helical" evidence="13">
    <location>
        <begin position="6"/>
        <end position="31"/>
    </location>
</feature>
<dbReference type="GO" id="GO:0015078">
    <property type="term" value="F:proton transmembrane transporter activity"/>
    <property type="evidence" value="ECO:0007669"/>
    <property type="project" value="InterPro"/>
</dbReference>
<evidence type="ECO:0000313" key="14">
    <source>
        <dbReference type="EMBL" id="AEP27739.1"/>
    </source>
</evidence>
<reference evidence="14" key="2">
    <citation type="journal article" date="2013" name="Mol. Phylogenet. Evol.">
        <title>Mitogenome sequences stabilize the phylogenetics of weevils (Curculionoidea) and establish the monophyly of larval ectophagy.</title>
        <authorList>
            <person name="Haran J."/>
            <person name="Timmermans M.J."/>
            <person name="Vogler A.P."/>
        </authorList>
    </citation>
    <scope>NUCLEOTIDE SEQUENCE</scope>
</reference>
<dbReference type="GO" id="GO:0015986">
    <property type="term" value="P:proton motive force-driven ATP synthesis"/>
    <property type="evidence" value="ECO:0007669"/>
    <property type="project" value="InterPro"/>
</dbReference>
<evidence type="ECO:0000256" key="11">
    <source>
        <dbReference type="ARBA" id="ARBA00023136"/>
    </source>
</evidence>
<keyword evidence="6 12" id="KW-0812">Transmembrane</keyword>
<dbReference type="GO" id="GO:0031966">
    <property type="term" value="C:mitochondrial membrane"/>
    <property type="evidence" value="ECO:0007669"/>
    <property type="project" value="UniProtKB-SubCell"/>
</dbReference>
<comment type="subcellular location">
    <subcellularLocation>
        <location evidence="1 12">Mitochondrion membrane</location>
        <topology evidence="1 12">Single-pass membrane protein</topology>
    </subcellularLocation>
</comment>
<evidence type="ECO:0000256" key="9">
    <source>
        <dbReference type="ARBA" id="ARBA00023065"/>
    </source>
</evidence>
<evidence type="ECO:0000256" key="1">
    <source>
        <dbReference type="ARBA" id="ARBA00004304"/>
    </source>
</evidence>
<evidence type="ECO:0000256" key="7">
    <source>
        <dbReference type="ARBA" id="ARBA00022781"/>
    </source>
</evidence>
<keyword evidence="5 12" id="KW-0138">CF(0)</keyword>
<dbReference type="GO" id="GO:0045259">
    <property type="term" value="C:proton-transporting ATP synthase complex"/>
    <property type="evidence" value="ECO:0007669"/>
    <property type="project" value="UniProtKB-KW"/>
</dbReference>
<dbReference type="Pfam" id="PF00895">
    <property type="entry name" value="ATP-synt_8"/>
    <property type="match status" value="1"/>
</dbReference>
<organism evidence="14">
    <name type="scientific">Brachycerus muricatus</name>
    <dbReference type="NCBI Taxonomy" id="159793"/>
    <lineage>
        <taxon>Eukaryota</taxon>
        <taxon>Metazoa</taxon>
        <taxon>Ecdysozoa</taxon>
        <taxon>Arthropoda</taxon>
        <taxon>Hexapoda</taxon>
        <taxon>Insecta</taxon>
        <taxon>Pterygota</taxon>
        <taxon>Neoptera</taxon>
        <taxon>Endopterygota</taxon>
        <taxon>Coleoptera</taxon>
        <taxon>Polyphaga</taxon>
        <taxon>Cucujiformia</taxon>
        <taxon>Brachyceridae</taxon>
        <taxon>Brachycerinae</taxon>
        <taxon>Brachycerus</taxon>
    </lineage>
</organism>
<evidence type="ECO:0000256" key="13">
    <source>
        <dbReference type="SAM" id="Phobius"/>
    </source>
</evidence>
<gene>
    <name evidence="14" type="primary">ATP8</name>
</gene>
<accession>J9PJW0</accession>
<keyword evidence="8 13" id="KW-1133">Transmembrane helix</keyword>
<evidence type="ECO:0000256" key="6">
    <source>
        <dbReference type="ARBA" id="ARBA00022692"/>
    </source>
</evidence>
<proteinExistence type="inferred from homology"/>
<reference evidence="14" key="1">
    <citation type="submission" date="2011-06" db="EMBL/GenBank/DDBJ databases">
        <authorList>
            <person name="Haran J.M."/>
            <person name="Timmermans M.J.T.N."/>
            <person name="Vogler A.P."/>
        </authorList>
    </citation>
    <scope>NUCLEOTIDE SEQUENCE</scope>
</reference>
<evidence type="ECO:0000256" key="3">
    <source>
        <dbReference type="ARBA" id="ARBA00011291"/>
    </source>
</evidence>